<organism evidence="2 3">
    <name type="scientific">Nostoc flagelliforme CCNUN1</name>
    <dbReference type="NCBI Taxonomy" id="2038116"/>
    <lineage>
        <taxon>Bacteria</taxon>
        <taxon>Bacillati</taxon>
        <taxon>Cyanobacteriota</taxon>
        <taxon>Cyanophyceae</taxon>
        <taxon>Nostocales</taxon>
        <taxon>Nostocaceae</taxon>
        <taxon>Nostoc</taxon>
    </lineage>
</organism>
<gene>
    <name evidence="2" type="ORF">COO91_07696</name>
</gene>
<sequence length="198" mass="22278">MIDHINALKTSWYLSPSWGKIIPPVEVNLLERVYLRTTRTFGYCCGMQWKHECWIYSVDCGNEILHATENQIIGTGELEANMKILISLLVIDIQGYGSEQSTWIHPEIAIDLARWVSVEFRIWANRTLMKVMLSTQVEPVKQQEPPHTLAPSHEAAQLAMMLGEFAGLDKSLTAQLAVNAATKVNPAQEPTKKSGFRA</sequence>
<proteinExistence type="predicted"/>
<dbReference type="AlphaFoldDB" id="A0A2K8T1R4"/>
<dbReference type="Pfam" id="PF04383">
    <property type="entry name" value="KilA-N"/>
    <property type="match status" value="1"/>
</dbReference>
<dbReference type="KEGG" id="nfl:COO91_07696"/>
<reference evidence="2 3" key="1">
    <citation type="submission" date="2017-11" db="EMBL/GenBank/DDBJ databases">
        <title>Complete genome of a free-living desiccation-tolerant cyanobacterium and its photosynthetic adaptation to extreme terrestrial habitat.</title>
        <authorList>
            <person name="Shang J."/>
        </authorList>
    </citation>
    <scope>NUCLEOTIDE SEQUENCE [LARGE SCALE GENOMIC DNA]</scope>
    <source>
        <strain evidence="2 3">CCNUN1</strain>
    </source>
</reference>
<dbReference type="Pfam" id="PF07154">
    <property type="entry name" value="DUF1392"/>
    <property type="match status" value="1"/>
</dbReference>
<dbReference type="RefSeq" id="WP_157816703.1">
    <property type="nucleotide sequence ID" value="NZ_CAWNNC010000001.1"/>
</dbReference>
<name>A0A2K8T1R4_9NOSO</name>
<dbReference type="OrthoDB" id="6966367at2"/>
<protein>
    <recommendedName>
        <fullName evidence="1">KilA/APSES-type HTH DNA-binding domain-containing protein</fullName>
    </recommendedName>
</protein>
<feature type="domain" description="KilA/APSES-type HTH DNA-binding" evidence="1">
    <location>
        <begin position="87"/>
        <end position="128"/>
    </location>
</feature>
<evidence type="ECO:0000313" key="3">
    <source>
        <dbReference type="Proteomes" id="UP000232003"/>
    </source>
</evidence>
<evidence type="ECO:0000259" key="1">
    <source>
        <dbReference type="Pfam" id="PF04383"/>
    </source>
</evidence>
<dbReference type="Proteomes" id="UP000232003">
    <property type="component" value="Chromosome"/>
</dbReference>
<dbReference type="InterPro" id="IPR018004">
    <property type="entry name" value="KilA/APSES_HTH"/>
</dbReference>
<keyword evidence="3" id="KW-1185">Reference proteome</keyword>
<dbReference type="EMBL" id="CP024785">
    <property type="protein sequence ID" value="AUB41644.1"/>
    <property type="molecule type" value="Genomic_DNA"/>
</dbReference>
<accession>A0A2K8T1R4</accession>
<dbReference type="InterPro" id="IPR009824">
    <property type="entry name" value="DUF1392"/>
</dbReference>
<evidence type="ECO:0000313" key="2">
    <source>
        <dbReference type="EMBL" id="AUB41644.1"/>
    </source>
</evidence>